<dbReference type="EMBL" id="CM015714">
    <property type="protein sequence ID" value="KAF3687440.1"/>
    <property type="molecule type" value="Genomic_DNA"/>
</dbReference>
<reference evidence="1 2" key="1">
    <citation type="submission" date="2019-02" db="EMBL/GenBank/DDBJ databases">
        <title>Opniocepnalus argus genome.</title>
        <authorList>
            <person name="Zhou C."/>
            <person name="Xiao S."/>
        </authorList>
    </citation>
    <scope>NUCLEOTIDE SEQUENCE [LARGE SCALE GENOMIC DNA]</scope>
    <source>
        <strain evidence="1">OARG1902GOOAL</strain>
        <tissue evidence="1">Muscle</tissue>
    </source>
</reference>
<sequence>MHVTPLSTTFAFEKMQNECLAHHYPLVIHKVMDASVDRTQPLVSRLIDGLYSGLYMFSSRPAGIHSLPLQPDSDTTGVSANWEQERSIIPRFRRITCVFFDRAEGERGRWL</sequence>
<evidence type="ECO:0000313" key="1">
    <source>
        <dbReference type="EMBL" id="KAF3687440.1"/>
    </source>
</evidence>
<dbReference type="Proteomes" id="UP000503349">
    <property type="component" value="Chromosome 3"/>
</dbReference>
<keyword evidence="2" id="KW-1185">Reference proteome</keyword>
<reference evidence="2" key="2">
    <citation type="submission" date="2019-02" db="EMBL/GenBank/DDBJ databases">
        <title>Opniocepnalus argus Var Kimnra genome.</title>
        <authorList>
            <person name="Zhou C."/>
            <person name="Xiao S."/>
        </authorList>
    </citation>
    <scope>NUCLEOTIDE SEQUENCE [LARGE SCALE GENOMIC DNA]</scope>
</reference>
<evidence type="ECO:0000313" key="2">
    <source>
        <dbReference type="Proteomes" id="UP000503349"/>
    </source>
</evidence>
<dbReference type="AlphaFoldDB" id="A0A6G1PAW6"/>
<protein>
    <submittedName>
        <fullName evidence="1">Uncharacterized protein</fullName>
    </submittedName>
</protein>
<proteinExistence type="predicted"/>
<name>A0A6G1PAW6_CHAAH</name>
<organism evidence="1 2">
    <name type="scientific">Channa argus</name>
    <name type="common">Northern snakehead</name>
    <name type="synonym">Ophicephalus argus</name>
    <dbReference type="NCBI Taxonomy" id="215402"/>
    <lineage>
        <taxon>Eukaryota</taxon>
        <taxon>Metazoa</taxon>
        <taxon>Chordata</taxon>
        <taxon>Craniata</taxon>
        <taxon>Vertebrata</taxon>
        <taxon>Euteleostomi</taxon>
        <taxon>Actinopterygii</taxon>
        <taxon>Neopterygii</taxon>
        <taxon>Teleostei</taxon>
        <taxon>Neoteleostei</taxon>
        <taxon>Acanthomorphata</taxon>
        <taxon>Anabantaria</taxon>
        <taxon>Anabantiformes</taxon>
        <taxon>Channoidei</taxon>
        <taxon>Channidae</taxon>
        <taxon>Channa</taxon>
    </lineage>
</organism>
<accession>A0A6G1PAW6</accession>
<gene>
    <name evidence="1" type="ORF">EXN66_Car003112</name>
</gene>